<evidence type="ECO:0000313" key="3">
    <source>
        <dbReference type="Proteomes" id="UP000662857"/>
    </source>
</evidence>
<feature type="compositionally biased region" description="Basic residues" evidence="1">
    <location>
        <begin position="356"/>
        <end position="372"/>
    </location>
</feature>
<dbReference type="EMBL" id="CP070499">
    <property type="protein sequence ID" value="QSB15239.1"/>
    <property type="molecule type" value="Genomic_DNA"/>
</dbReference>
<dbReference type="InterPro" id="IPR021928">
    <property type="entry name" value="DUF3541"/>
</dbReference>
<evidence type="ECO:0000256" key="1">
    <source>
        <dbReference type="SAM" id="MobiDB-lite"/>
    </source>
</evidence>
<gene>
    <name evidence="2" type="ORF">JQS43_02415</name>
</gene>
<dbReference type="KEGG" id="nhy:JQS43_02415"/>
<proteinExistence type="predicted"/>
<dbReference type="RefSeq" id="WP_239677421.1">
    <property type="nucleotide sequence ID" value="NZ_CP070499.1"/>
</dbReference>
<dbReference type="Pfam" id="PF12060">
    <property type="entry name" value="DUF3541"/>
    <property type="match status" value="1"/>
</dbReference>
<feature type="compositionally biased region" description="Basic and acidic residues" evidence="1">
    <location>
        <begin position="334"/>
        <end position="344"/>
    </location>
</feature>
<protein>
    <submittedName>
        <fullName evidence="2">DUF3541 domain-containing protein</fullName>
    </submittedName>
</protein>
<organism evidence="2 3">
    <name type="scientific">Natronosporangium hydrolyticum</name>
    <dbReference type="NCBI Taxonomy" id="2811111"/>
    <lineage>
        <taxon>Bacteria</taxon>
        <taxon>Bacillati</taxon>
        <taxon>Actinomycetota</taxon>
        <taxon>Actinomycetes</taxon>
        <taxon>Micromonosporales</taxon>
        <taxon>Micromonosporaceae</taxon>
        <taxon>Natronosporangium</taxon>
    </lineage>
</organism>
<reference evidence="2" key="1">
    <citation type="submission" date="2021-02" db="EMBL/GenBank/DDBJ databases">
        <title>Natrosporangium hydrolyticum gen. nov., sp. nov, a haloalkaliphilic actinobacterium from a soda solonchak soil.</title>
        <authorList>
            <person name="Sorokin D.Y."/>
            <person name="Khijniak T.V."/>
            <person name="Zakharycheva A.P."/>
            <person name="Boueva O.V."/>
            <person name="Ariskina E.V."/>
            <person name="Hahnke R.L."/>
            <person name="Bunk B."/>
            <person name="Sproer C."/>
            <person name="Schumann P."/>
            <person name="Evtushenko L.I."/>
            <person name="Kublanov I.V."/>
        </authorList>
    </citation>
    <scope>NUCLEOTIDE SEQUENCE</scope>
    <source>
        <strain evidence="2">DSM 106523</strain>
    </source>
</reference>
<dbReference type="AlphaFoldDB" id="A0A895YI79"/>
<feature type="region of interest" description="Disordered" evidence="1">
    <location>
        <begin position="324"/>
        <end position="372"/>
    </location>
</feature>
<keyword evidence="3" id="KW-1185">Reference proteome</keyword>
<name>A0A895YI79_9ACTN</name>
<dbReference type="Proteomes" id="UP000662857">
    <property type="component" value="Chromosome"/>
</dbReference>
<evidence type="ECO:0000313" key="2">
    <source>
        <dbReference type="EMBL" id="QSB15239.1"/>
    </source>
</evidence>
<sequence length="372" mass="42012">MPADIADEILAKYEAELGSLSKYTRRHFSQRMYRITGDPKYIPANREYAKSLAPQLRRDFAGLADPQYPLQRSRERIARRAAGDLGSSAAEPGKQRRRAEMLANWGGFPFAASLLFRMSQMHSYGLLGSAPVEGHERALEYLASLEWDRFLTDSSVIEVYAAQVANNVFYLHELGICDLREPVAEAVRNRYPADKDGDLSTAEYRNKLYGFTHFPIAASGYYQRFVGAAEFSWVVEYFEAQIDHILDSATADILAEVGICLALSGRPDSTLVEKVKVALSAAYDPTIQMIPAEHGNSDLALGEHRNVLAIMLFKWPSALHSGPRLKPWRTKQQSAEEHENRTDRAAVGTKMPLHERLRRGLRRFGPRRRRRG</sequence>
<accession>A0A895YI79</accession>